<dbReference type="SMART" id="SM00256">
    <property type="entry name" value="FBOX"/>
    <property type="match status" value="1"/>
</dbReference>
<dbReference type="Gene3D" id="2.130.10.10">
    <property type="entry name" value="YVTN repeat-like/Quinoprotein amine dehydrogenase"/>
    <property type="match status" value="1"/>
</dbReference>
<dbReference type="InterPro" id="IPR036047">
    <property type="entry name" value="F-box-like_dom_sf"/>
</dbReference>
<gene>
    <name evidence="3" type="ORF">CA7LBN_003884</name>
</gene>
<dbReference type="SUPFAM" id="SSF81383">
    <property type="entry name" value="F-box domain"/>
    <property type="match status" value="1"/>
</dbReference>
<dbReference type="InterPro" id="IPR036322">
    <property type="entry name" value="WD40_repeat_dom_sf"/>
</dbReference>
<organism evidence="3">
    <name type="scientific">Candidozyma auris</name>
    <name type="common">Yeast</name>
    <name type="synonym">Candida auris</name>
    <dbReference type="NCBI Taxonomy" id="498019"/>
    <lineage>
        <taxon>Eukaryota</taxon>
        <taxon>Fungi</taxon>
        <taxon>Dikarya</taxon>
        <taxon>Ascomycota</taxon>
        <taxon>Saccharomycotina</taxon>
        <taxon>Pichiomycetes</taxon>
        <taxon>Metschnikowiaceae</taxon>
        <taxon>Candidozyma</taxon>
    </lineage>
</organism>
<dbReference type="Pfam" id="PF12937">
    <property type="entry name" value="F-box-like"/>
    <property type="match status" value="1"/>
</dbReference>
<feature type="region of interest" description="Disordered" evidence="1">
    <location>
        <begin position="490"/>
        <end position="509"/>
    </location>
</feature>
<accession>A0A8F3AIY1</accession>
<feature type="domain" description="F-box" evidence="2">
    <location>
        <begin position="21"/>
        <end position="67"/>
    </location>
</feature>
<proteinExistence type="predicted"/>
<feature type="compositionally biased region" description="Polar residues" evidence="1">
    <location>
        <begin position="497"/>
        <end position="508"/>
    </location>
</feature>
<dbReference type="InterPro" id="IPR001810">
    <property type="entry name" value="F-box_dom"/>
</dbReference>
<dbReference type="InterPro" id="IPR013888">
    <property type="entry name" value="RNase_P_Rpm2_mt"/>
</dbReference>
<dbReference type="Pfam" id="PF08579">
    <property type="entry name" value="RPM2"/>
    <property type="match status" value="1"/>
</dbReference>
<dbReference type="InterPro" id="IPR015943">
    <property type="entry name" value="WD40/YVTN_repeat-like_dom_sf"/>
</dbReference>
<dbReference type="EMBL" id="CP076753">
    <property type="protein sequence ID" value="QWW25002.1"/>
    <property type="molecule type" value="Genomic_DNA"/>
</dbReference>
<evidence type="ECO:0000313" key="3">
    <source>
        <dbReference type="EMBL" id="QWW25002.1"/>
    </source>
</evidence>
<name>A0A8F3AIY1_CANAR</name>
<dbReference type="PROSITE" id="PS50181">
    <property type="entry name" value="FBOX"/>
    <property type="match status" value="1"/>
</dbReference>
<dbReference type="SMART" id="SM00726">
    <property type="entry name" value="UIM"/>
    <property type="match status" value="2"/>
</dbReference>
<dbReference type="SUPFAM" id="SSF50978">
    <property type="entry name" value="WD40 repeat-like"/>
    <property type="match status" value="1"/>
</dbReference>
<dbReference type="InterPro" id="IPR003903">
    <property type="entry name" value="UIM_dom"/>
</dbReference>
<dbReference type="Gene3D" id="1.20.1280.50">
    <property type="match status" value="1"/>
</dbReference>
<dbReference type="Proteomes" id="UP000825438">
    <property type="component" value="Chromosome V"/>
</dbReference>
<dbReference type="PROSITE" id="PS50330">
    <property type="entry name" value="UIM"/>
    <property type="match status" value="1"/>
</dbReference>
<evidence type="ECO:0000256" key="1">
    <source>
        <dbReference type="SAM" id="MobiDB-lite"/>
    </source>
</evidence>
<protein>
    <recommendedName>
        <fullName evidence="2">F-box domain-containing protein</fullName>
    </recommendedName>
</protein>
<sequence>MTDSLGNCNLPPTPASLDPPKVHINDLPHEILLDVFAHMQPVELKDLRLVCRKWNSVVSDKSAWVKAFHNRFGTGNVFASVTGSSMWLTEYLGRVAMSRKWSKGKTFSHSYALVNNEFGMRVPPKVFVDFIHDRLLTFARFSGAISMCTLSTGRNQTFFPESSVLSMGMAVDCNWSHLCVGKPNGEVCLKNLITSSNSVSGKQSVTNLQGQTDDPIMILRMNDAFDKHKEKVEIVAGTNGGLLHMWSTTKLLRTIFVSQTCGVLDVVSDFSKTVIVVTEEEIVAYELTTGEESHRLSHGVAATGDTGFYIDLAGMNVVAHSDSKIKVFHLSEQVYTRETSAPDGLSIISGKMQQTQHKTRHPEIAGGDGRLFALVFSDGSVSTFNIRDTDSEIKFLTRIMPRHDAPHGIFDWTAVALNSSVIAIGLIPNWVHFYDAHSGEYLREGAKISRKLFRAGEPPIRHIEFSPSQTSGVVVSGSVAQYFKFGEDTKCQKKKPNTPQSAEGSSRNAMHRHIKDQLADYETLEHSQRQAELMADRYNGTEHESELDELRMAMALSASSAPTTSEDEELERVLALSREESERVVTPVEGGSWTHEIFKQPATGHPGEIRDESDDDEVYLSIASGHYGIYFTILNHELRREEKAGLNDTNSHILLVFPSSTPLAQSIPYLIISKVKDEVYSHINHLKDVSRELLSSWALVKPRSLQQQRTFIRHFSTSGAELDRDPLKLYSLSQPKIEELPVEPTEEQPFEDSFQKTQAENIMRIYNNHTSSEELDVIYPLYQSLKRNDIPLPSILHYNIVLESILLRSLDNQTLSLTAIESRLTNLLTVYQDVLRFCSKSSLKPDSTTYDLVLKGVFDGCVDTITAGRSPVVAQHIYHEFEAKASEFCQVGVELFMSLKDHQALSLTSLMPSLLAAVTSYPQVLSAELIKKILELRDIPVGDGYFYVGLIDLSKYFASTGVEGSSKEEIHKYLISVYEDFKSNTDRFSDLLAYEYNVYSALISALIGNGNLSLATKFLDDILRDYRSALQASAKDIDIAKQKVSSLLSVYLEAIMETGTTSEIHRSYNLLEKFNKVPYLPELSTHVYNKLIGHFINEYSSLEMQKEASKSEKLLKAQKTCYDIIWRLYESVAIRSDFQNSQYDATIFPKKYASCREHLLSLSIDLNDQAKILRIVKEIIAKNHAIVDWNVSKKLVIYLVNASEMLNNDEYTNLCWSILEQQSTHHFEDSTKLNSFVSEHIPYLTQFTTEVSSNRLSNSPMIRNAFAGFQLSSDNIFGLMCAMNYFMQVATSQELSNDDKVKVLQYQANLIKEFEDTENHYLQLSDELIHFKTNVKNSFVWLASSLPSDVRVTPDITQVFKLLGLEAPSGVGERLNAIMALDYSEQLSIEFSKGVDLVITALKHGYNFNALTWKVIINRNFVIDVLAREKSIMIFDFIARLLHSSLEVNEKHALLAQIISFNHEKINIEIMKMLLTDDFKESLGSGRVMDAFANFFMSTSNKYFVSLFERSFETFVSSCENNKWLAKAICKVSSTNKSHLVELIPDQRIYSLDAQNQDDVELLASVVTCFIDLNRDAEVTKLMKHYYSGDGGNRALMNSNKMISVLVDFYIRKGDYDVVLDRFEEFADRSLELKQAVKFANLMAELSGHKARRTSTKDDEDISTFALSLLSLKDFGQMSKLLESNKVFLRNKTALFDSLVYYLTKASTLSAEKTSNKLKCKFEALMRLSKVMRLKELAVDSLINVIRLLAAMRARDLLNILVNKFVNRNETASVINLYFLQIKISSAHEANKLKQEFESALRSVGDEINLASLKQAV</sequence>
<evidence type="ECO:0000259" key="2">
    <source>
        <dbReference type="PROSITE" id="PS50181"/>
    </source>
</evidence>
<reference evidence="3" key="1">
    <citation type="submission" date="2021-06" db="EMBL/GenBank/DDBJ databases">
        <title>Candida auris outbreak in lebanese hospital.</title>
        <authorList>
            <person name="Finianos M."/>
        </authorList>
    </citation>
    <scope>NUCLEOTIDE SEQUENCE</scope>
    <source>
        <strain evidence="3">CA7LBN</strain>
    </source>
</reference>